<dbReference type="SUPFAM" id="SSF140736">
    <property type="entry name" value="Rv1873-like"/>
    <property type="match status" value="1"/>
</dbReference>
<protein>
    <submittedName>
        <fullName evidence="1">DUF1810 domain-containing protein</fullName>
    </submittedName>
</protein>
<evidence type="ECO:0000313" key="2">
    <source>
        <dbReference type="Proteomes" id="UP001629288"/>
    </source>
</evidence>
<comment type="caution">
    <text evidence="1">The sequence shown here is derived from an EMBL/GenBank/DDBJ whole genome shotgun (WGS) entry which is preliminary data.</text>
</comment>
<dbReference type="Pfam" id="PF08837">
    <property type="entry name" value="DUF1810"/>
    <property type="match status" value="1"/>
</dbReference>
<evidence type="ECO:0000313" key="1">
    <source>
        <dbReference type="EMBL" id="MFM0442480.1"/>
    </source>
</evidence>
<dbReference type="PIRSF" id="PIRSF008546">
    <property type="entry name" value="UCP008546"/>
    <property type="match status" value="1"/>
</dbReference>
<keyword evidence="2" id="KW-1185">Reference proteome</keyword>
<reference evidence="1 2" key="1">
    <citation type="journal article" date="2024" name="Chem. Sci.">
        <title>Discovery of megapolipeptins by genome mining of a Burkholderiales bacteria collection.</title>
        <authorList>
            <person name="Paulo B.S."/>
            <person name="Recchia M.J.J."/>
            <person name="Lee S."/>
            <person name="Fergusson C.H."/>
            <person name="Romanowski S.B."/>
            <person name="Hernandez A."/>
            <person name="Krull N."/>
            <person name="Liu D.Y."/>
            <person name="Cavanagh H."/>
            <person name="Bos A."/>
            <person name="Gray C.A."/>
            <person name="Murphy B.T."/>
            <person name="Linington R.G."/>
            <person name="Eustaquio A.S."/>
        </authorList>
    </citation>
    <scope>NUCLEOTIDE SEQUENCE [LARGE SCALE GENOMIC DNA]</scope>
    <source>
        <strain evidence="1 2">RL17-379-BIB-C</strain>
    </source>
</reference>
<proteinExistence type="predicted"/>
<dbReference type="RefSeq" id="WP_408127495.1">
    <property type="nucleotide sequence ID" value="NZ_JAQQCU010000001.1"/>
</dbReference>
<organism evidence="1 2">
    <name type="scientific">Paraburkholderia strydomiana</name>
    <dbReference type="NCBI Taxonomy" id="1245417"/>
    <lineage>
        <taxon>Bacteria</taxon>
        <taxon>Pseudomonadati</taxon>
        <taxon>Pseudomonadota</taxon>
        <taxon>Betaproteobacteria</taxon>
        <taxon>Burkholderiales</taxon>
        <taxon>Burkholderiaceae</taxon>
        <taxon>Paraburkholderia</taxon>
    </lineage>
</organism>
<dbReference type="InterPro" id="IPR014937">
    <property type="entry name" value="DUF1810"/>
</dbReference>
<dbReference type="Proteomes" id="UP001629288">
    <property type="component" value="Unassembled WGS sequence"/>
</dbReference>
<accession>A0ABW9BWH2</accession>
<dbReference type="EMBL" id="JAQQDH010000001">
    <property type="protein sequence ID" value="MFM0442480.1"/>
    <property type="molecule type" value="Genomic_DNA"/>
</dbReference>
<name>A0ABW9BWH2_9BURK</name>
<gene>
    <name evidence="1" type="ORF">PQR00_02680</name>
</gene>
<dbReference type="Gene3D" id="1.25.40.380">
    <property type="entry name" value="Protein of unknown function DUF1810"/>
    <property type="match status" value="1"/>
</dbReference>
<sequence length="142" mass="15993">MRDRYDLQRFVDAQQPVYGRVTDELRVGDKRSHWMRFIFPQIKGIGSSPTAQRYAISGLDEVRDYLDHPVLGPRLRECTAIVNGIEGKTLDEIFGYPDNLKFCSSMTLFAGAAQDSALFKAALRKHCGDEADPLTRARLVDG</sequence>
<dbReference type="InterPro" id="IPR036287">
    <property type="entry name" value="Rv1873-like_sf"/>
</dbReference>